<protein>
    <recommendedName>
        <fullName evidence="4">CCHC-type domain-containing protein</fullName>
    </recommendedName>
</protein>
<evidence type="ECO:0000259" key="1">
    <source>
        <dbReference type="Pfam" id="PF14111"/>
    </source>
</evidence>
<dbReference type="InterPro" id="IPR025836">
    <property type="entry name" value="Zn_knuckle_CX2CX4HX4C"/>
</dbReference>
<dbReference type="InterPro" id="IPR025558">
    <property type="entry name" value="DUF4283"/>
</dbReference>
<dbReference type="Pfam" id="PF14111">
    <property type="entry name" value="DUF4283"/>
    <property type="match status" value="1"/>
</dbReference>
<sequence length="286" mass="32964">MDRLGSSLVLTEMEDRGQSLPQTTWAGRQEGDEMLVVGRVLTVRAFRFDVLQMTLMNIFRPIKGMSVRLLEHIRFFISFNHVVDRDRVLNGGPWFFDKNLIILQKVSIEENPKDVELNWVSFHVFIHGLPISMMMKEVAEYIENRLGIFLDSKYAQTQFQWGAKIRIRVFLDVHIPLIHALHIRSMGSDDTVLPKFTYDRLPNFCYGCGILRHIMRDCERQLEELENVNTSELSYGPWLWDTREVRFRSMVGGYSYRGGLTTSGARQIEEGWKSGPTVAGGSPTGD</sequence>
<name>A0AAW2TG23_SESRA</name>
<organism evidence="3">
    <name type="scientific">Sesamum radiatum</name>
    <name type="common">Black benniseed</name>
    <dbReference type="NCBI Taxonomy" id="300843"/>
    <lineage>
        <taxon>Eukaryota</taxon>
        <taxon>Viridiplantae</taxon>
        <taxon>Streptophyta</taxon>
        <taxon>Embryophyta</taxon>
        <taxon>Tracheophyta</taxon>
        <taxon>Spermatophyta</taxon>
        <taxon>Magnoliopsida</taxon>
        <taxon>eudicotyledons</taxon>
        <taxon>Gunneridae</taxon>
        <taxon>Pentapetalae</taxon>
        <taxon>asterids</taxon>
        <taxon>lamiids</taxon>
        <taxon>Lamiales</taxon>
        <taxon>Pedaliaceae</taxon>
        <taxon>Sesamum</taxon>
    </lineage>
</organism>
<dbReference type="PANTHER" id="PTHR31286:SF167">
    <property type="entry name" value="OS09G0268800 PROTEIN"/>
    <property type="match status" value="1"/>
</dbReference>
<evidence type="ECO:0000313" key="3">
    <source>
        <dbReference type="EMBL" id="KAL0403697.1"/>
    </source>
</evidence>
<reference evidence="3" key="2">
    <citation type="journal article" date="2024" name="Plant">
        <title>Genomic evolution and insights into agronomic trait innovations of Sesamum species.</title>
        <authorList>
            <person name="Miao H."/>
            <person name="Wang L."/>
            <person name="Qu L."/>
            <person name="Liu H."/>
            <person name="Sun Y."/>
            <person name="Le M."/>
            <person name="Wang Q."/>
            <person name="Wei S."/>
            <person name="Zheng Y."/>
            <person name="Lin W."/>
            <person name="Duan Y."/>
            <person name="Cao H."/>
            <person name="Xiong S."/>
            <person name="Wang X."/>
            <person name="Wei L."/>
            <person name="Li C."/>
            <person name="Ma Q."/>
            <person name="Ju M."/>
            <person name="Zhao R."/>
            <person name="Li G."/>
            <person name="Mu C."/>
            <person name="Tian Q."/>
            <person name="Mei H."/>
            <person name="Zhang T."/>
            <person name="Gao T."/>
            <person name="Zhang H."/>
        </authorList>
    </citation>
    <scope>NUCLEOTIDE SEQUENCE</scope>
    <source>
        <strain evidence="3">G02</strain>
    </source>
</reference>
<reference evidence="3" key="1">
    <citation type="submission" date="2020-06" db="EMBL/GenBank/DDBJ databases">
        <authorList>
            <person name="Li T."/>
            <person name="Hu X."/>
            <person name="Zhang T."/>
            <person name="Song X."/>
            <person name="Zhang H."/>
            <person name="Dai N."/>
            <person name="Sheng W."/>
            <person name="Hou X."/>
            <person name="Wei L."/>
        </authorList>
    </citation>
    <scope>NUCLEOTIDE SEQUENCE</scope>
    <source>
        <strain evidence="3">G02</strain>
        <tissue evidence="3">Leaf</tissue>
    </source>
</reference>
<accession>A0AAW2TG23</accession>
<proteinExistence type="predicted"/>
<evidence type="ECO:0000259" key="2">
    <source>
        <dbReference type="Pfam" id="PF14392"/>
    </source>
</evidence>
<dbReference type="InterPro" id="IPR040256">
    <property type="entry name" value="At4g02000-like"/>
</dbReference>
<dbReference type="PANTHER" id="PTHR31286">
    <property type="entry name" value="GLYCINE-RICH CELL WALL STRUCTURAL PROTEIN 1.8-LIKE"/>
    <property type="match status" value="1"/>
</dbReference>
<evidence type="ECO:0008006" key="4">
    <source>
        <dbReference type="Google" id="ProtNLM"/>
    </source>
</evidence>
<comment type="caution">
    <text evidence="3">The sequence shown here is derived from an EMBL/GenBank/DDBJ whole genome shotgun (WGS) entry which is preliminary data.</text>
</comment>
<dbReference type="EMBL" id="JACGWJ010000008">
    <property type="protein sequence ID" value="KAL0403697.1"/>
    <property type="molecule type" value="Genomic_DNA"/>
</dbReference>
<dbReference type="Pfam" id="PF14392">
    <property type="entry name" value="zf-CCHC_4"/>
    <property type="match status" value="1"/>
</dbReference>
<feature type="domain" description="Zinc knuckle CX2CX4HX4C" evidence="2">
    <location>
        <begin position="171"/>
        <end position="219"/>
    </location>
</feature>
<gene>
    <name evidence="3" type="ORF">Sradi_2010500</name>
</gene>
<dbReference type="AlphaFoldDB" id="A0AAW2TG23"/>
<feature type="domain" description="DUF4283" evidence="1">
    <location>
        <begin position="36"/>
        <end position="112"/>
    </location>
</feature>